<dbReference type="EMBL" id="DSYZ01000139">
    <property type="protein sequence ID" value="HGT83542.1"/>
    <property type="molecule type" value="Genomic_DNA"/>
</dbReference>
<accession>A0A7J3M3D7</accession>
<proteinExistence type="inferred from homology"/>
<evidence type="ECO:0000313" key="2">
    <source>
        <dbReference type="EMBL" id="HGT83542.1"/>
    </source>
</evidence>
<dbReference type="PANTHER" id="PTHR42199">
    <property type="entry name" value="UPF0212 PROTEIN MJ0068"/>
    <property type="match status" value="1"/>
</dbReference>
<dbReference type="HAMAP" id="MF_01223">
    <property type="entry name" value="UPF0212"/>
    <property type="match status" value="1"/>
</dbReference>
<reference evidence="2" key="1">
    <citation type="journal article" date="2020" name="mSystems">
        <title>Genome- and Community-Level Interaction Insights into Carbon Utilization and Element Cycling Functions of Hydrothermarchaeota in Hydrothermal Sediment.</title>
        <authorList>
            <person name="Zhou Z."/>
            <person name="Liu Y."/>
            <person name="Xu W."/>
            <person name="Pan J."/>
            <person name="Luo Z.H."/>
            <person name="Li M."/>
        </authorList>
    </citation>
    <scope>NUCLEOTIDE SEQUENCE [LARGE SCALE GENOMIC DNA]</scope>
    <source>
        <strain evidence="2">SpSt-587</strain>
    </source>
</reference>
<dbReference type="InterPro" id="IPR007564">
    <property type="entry name" value="UPF0212"/>
</dbReference>
<name>A0A7J3M3D7_ARCFL</name>
<organism evidence="2">
    <name type="scientific">Archaeoglobus fulgidus</name>
    <dbReference type="NCBI Taxonomy" id="2234"/>
    <lineage>
        <taxon>Archaea</taxon>
        <taxon>Methanobacteriati</taxon>
        <taxon>Methanobacteriota</taxon>
        <taxon>Archaeoglobi</taxon>
        <taxon>Archaeoglobales</taxon>
        <taxon>Archaeoglobaceae</taxon>
        <taxon>Archaeoglobus</taxon>
    </lineage>
</organism>
<dbReference type="NCBIfam" id="NF003035">
    <property type="entry name" value="PRK03922.1"/>
    <property type="match status" value="1"/>
</dbReference>
<evidence type="ECO:0000256" key="1">
    <source>
        <dbReference type="HAMAP-Rule" id="MF_01223"/>
    </source>
</evidence>
<dbReference type="PIRSF" id="PIRSF016934">
    <property type="entry name" value="UCP016934"/>
    <property type="match status" value="1"/>
</dbReference>
<dbReference type="Pfam" id="PF04475">
    <property type="entry name" value="DUF555"/>
    <property type="match status" value="1"/>
</dbReference>
<gene>
    <name evidence="2" type="ORF">ENT52_07455</name>
</gene>
<comment type="similarity">
    <text evidence="1">Belongs to the UPF0212 family.</text>
</comment>
<comment type="caution">
    <text evidence="2">The sequence shown here is derived from an EMBL/GenBank/DDBJ whole genome shotgun (WGS) entry which is preliminary data.</text>
</comment>
<sequence>MPNFLVVLQAGWIVKRVDSVEDAINIAIAEAGKKLAPDLSFVRIEVGSVECPKCGEQFKSALLVSRTALVGLVFEMKVFNAQSKEHAKRIAKSELGKRMPNIPLEVIEVTEID</sequence>
<protein>
    <recommendedName>
        <fullName evidence="1">UPF0212 protein ENT52_07455</fullName>
    </recommendedName>
</protein>
<dbReference type="PANTHER" id="PTHR42199:SF1">
    <property type="entry name" value="UPF0212 PROTEIN TK1194"/>
    <property type="match status" value="1"/>
</dbReference>
<dbReference type="AlphaFoldDB" id="A0A7J3M3D7"/>